<accession>A0A9E2BG07</accession>
<keyword evidence="1" id="KW-1133">Transmembrane helix</keyword>
<feature type="transmembrane region" description="Helical" evidence="1">
    <location>
        <begin position="111"/>
        <end position="136"/>
    </location>
</feature>
<comment type="caution">
    <text evidence="2">The sequence shown here is derived from an EMBL/GenBank/DDBJ whole genome shotgun (WGS) entry which is preliminary data.</text>
</comment>
<feature type="transmembrane region" description="Helical" evidence="1">
    <location>
        <begin position="252"/>
        <end position="273"/>
    </location>
</feature>
<dbReference type="EMBL" id="QLTW01000031">
    <property type="protein sequence ID" value="MBT9144920.1"/>
    <property type="molecule type" value="Genomic_DNA"/>
</dbReference>
<gene>
    <name evidence="2" type="ORF">DDT42_00776</name>
</gene>
<feature type="transmembrane region" description="Helical" evidence="1">
    <location>
        <begin position="210"/>
        <end position="232"/>
    </location>
</feature>
<keyword evidence="1" id="KW-0472">Membrane</keyword>
<evidence type="ECO:0008006" key="4">
    <source>
        <dbReference type="Google" id="ProtNLM"/>
    </source>
</evidence>
<dbReference type="AlphaFoldDB" id="A0A9E2BG07"/>
<dbReference type="Proteomes" id="UP000811545">
    <property type="component" value="Unassembled WGS sequence"/>
</dbReference>
<evidence type="ECO:0000313" key="3">
    <source>
        <dbReference type="Proteomes" id="UP000811545"/>
    </source>
</evidence>
<organism evidence="2 3">
    <name type="scientific">Psychracetigena formicireducens</name>
    <dbReference type="NCBI Taxonomy" id="2986056"/>
    <lineage>
        <taxon>Bacteria</taxon>
        <taxon>Bacillati</taxon>
        <taxon>Candidatus Lithacetigenota</taxon>
        <taxon>Candidatus Psychracetigena</taxon>
    </lineage>
</organism>
<evidence type="ECO:0000256" key="1">
    <source>
        <dbReference type="SAM" id="Phobius"/>
    </source>
</evidence>
<keyword evidence="1" id="KW-0812">Transmembrane</keyword>
<name>A0A9E2BG07_PSYF1</name>
<reference evidence="2 3" key="1">
    <citation type="journal article" date="2021" name="bioRxiv">
        <title>Unique metabolic strategies in Hadean analogues reveal hints for primordial physiology.</title>
        <authorList>
            <person name="Nobu M.K."/>
            <person name="Nakai R."/>
            <person name="Tamazawa S."/>
            <person name="Mori H."/>
            <person name="Toyoda A."/>
            <person name="Ijiri A."/>
            <person name="Suzuki S."/>
            <person name="Kurokawa K."/>
            <person name="Kamagata Y."/>
            <person name="Tamaki H."/>
        </authorList>
    </citation>
    <scope>NUCLEOTIDE SEQUENCE [LARGE SCALE GENOMIC DNA]</scope>
    <source>
        <strain evidence="2">BS525</strain>
    </source>
</reference>
<feature type="transmembrane region" description="Helical" evidence="1">
    <location>
        <begin position="54"/>
        <end position="79"/>
    </location>
</feature>
<evidence type="ECO:0000313" key="2">
    <source>
        <dbReference type="EMBL" id="MBT9144920.1"/>
    </source>
</evidence>
<protein>
    <recommendedName>
        <fullName evidence="4">ABC-2 family transporter protein</fullName>
    </recommendedName>
</protein>
<feature type="transmembrane region" description="Helical" evidence="1">
    <location>
        <begin position="20"/>
        <end position="42"/>
    </location>
</feature>
<proteinExistence type="predicted"/>
<sequence length="279" mass="31577">MIGLIKNELTRLFLKTKWFIILPAAIVSAHLFGVQTVEFIVLSDMLSGENVWDGVFYTFSVGFDWTIGLFFFTAFVFIAGDRLSDDINSGYLSWLLVRNAKYKGRIWMAKIVSVLIGAMVFSFIYSIVVLSFNMVFLPKSMAWGPIVINTAAATAELSHSLAVQSNNFLNNTSPLVAFIYNIIFMGLGLGALTSLLLLTTFFIQKSYLPLIISVLFSFSTGAIFQYIGMRGLSPTTRMNFYFHTGIVYIEPMMVYTETIMFWVFLIFFSIYVGKVKMER</sequence>
<feature type="transmembrane region" description="Helical" evidence="1">
    <location>
        <begin position="178"/>
        <end position="203"/>
    </location>
</feature>